<dbReference type="SUPFAM" id="SSF88713">
    <property type="entry name" value="Glycoside hydrolase/deacetylase"/>
    <property type="match status" value="1"/>
</dbReference>
<dbReference type="PANTHER" id="PTHR46017:SF1">
    <property type="entry name" value="ALPHA-MANNOSIDASE 2C1"/>
    <property type="match status" value="1"/>
</dbReference>
<dbReference type="Pfam" id="PF17677">
    <property type="entry name" value="Glyco_hydro38C2"/>
    <property type="match status" value="1"/>
</dbReference>
<evidence type="ECO:0000256" key="2">
    <source>
        <dbReference type="ARBA" id="ARBA00022723"/>
    </source>
</evidence>
<protein>
    <submittedName>
        <fullName evidence="6">Putative alpha-mannosidase</fullName>
    </submittedName>
</protein>
<dbReference type="GO" id="GO:0046872">
    <property type="term" value="F:metal ion binding"/>
    <property type="evidence" value="ECO:0007669"/>
    <property type="project" value="UniProtKB-KW"/>
</dbReference>
<organism evidence="6 7">
    <name type="scientific">Lentisphaera araneosa HTCC2155</name>
    <dbReference type="NCBI Taxonomy" id="313628"/>
    <lineage>
        <taxon>Bacteria</taxon>
        <taxon>Pseudomonadati</taxon>
        <taxon>Lentisphaerota</taxon>
        <taxon>Lentisphaeria</taxon>
        <taxon>Lentisphaerales</taxon>
        <taxon>Lentisphaeraceae</taxon>
        <taxon>Lentisphaera</taxon>
    </lineage>
</organism>
<dbReference type="GO" id="GO:0009313">
    <property type="term" value="P:oligosaccharide catabolic process"/>
    <property type="evidence" value="ECO:0007669"/>
    <property type="project" value="TreeGrafter"/>
</dbReference>
<comment type="caution">
    <text evidence="6">The sequence shown here is derived from an EMBL/GenBank/DDBJ whole genome shotgun (WGS) entry which is preliminary data.</text>
</comment>
<evidence type="ECO:0000313" key="7">
    <source>
        <dbReference type="Proteomes" id="UP000004947"/>
    </source>
</evidence>
<dbReference type="OrthoDB" id="9772207at2"/>
<evidence type="ECO:0000313" key="6">
    <source>
        <dbReference type="EMBL" id="EDM26927.1"/>
    </source>
</evidence>
<dbReference type="GO" id="GO:0004559">
    <property type="term" value="F:alpha-mannosidase activity"/>
    <property type="evidence" value="ECO:0007669"/>
    <property type="project" value="InterPro"/>
</dbReference>
<evidence type="ECO:0000259" key="5">
    <source>
        <dbReference type="SMART" id="SM00872"/>
    </source>
</evidence>
<dbReference type="AlphaFoldDB" id="A6DNH9"/>
<dbReference type="CDD" id="cd10789">
    <property type="entry name" value="GH38N_AMII_ER_cytosolic"/>
    <property type="match status" value="1"/>
</dbReference>
<dbReference type="SMART" id="SM00872">
    <property type="entry name" value="Alpha-mann_mid"/>
    <property type="match status" value="1"/>
</dbReference>
<dbReference type="Gene3D" id="2.60.40.2220">
    <property type="match status" value="1"/>
</dbReference>
<dbReference type="Gene3D" id="3.20.110.10">
    <property type="entry name" value="Glycoside hydrolase 38, N terminal domain"/>
    <property type="match status" value="1"/>
</dbReference>
<evidence type="ECO:0000256" key="3">
    <source>
        <dbReference type="ARBA" id="ARBA00022801"/>
    </source>
</evidence>
<dbReference type="InterPro" id="IPR041147">
    <property type="entry name" value="GH38_C"/>
</dbReference>
<dbReference type="InterPro" id="IPR015341">
    <property type="entry name" value="Glyco_hydro_38_cen"/>
</dbReference>
<dbReference type="Gene3D" id="2.70.98.30">
    <property type="entry name" value="Golgi alpha-mannosidase II, domain 4"/>
    <property type="match status" value="1"/>
</dbReference>
<accession>A6DNH9</accession>
<evidence type="ECO:0000256" key="4">
    <source>
        <dbReference type="ARBA" id="ARBA00023295"/>
    </source>
</evidence>
<dbReference type="GO" id="GO:0030246">
    <property type="term" value="F:carbohydrate binding"/>
    <property type="evidence" value="ECO:0007669"/>
    <property type="project" value="InterPro"/>
</dbReference>
<dbReference type="InterPro" id="IPR000602">
    <property type="entry name" value="Glyco_hydro_38_N"/>
</dbReference>
<evidence type="ECO:0000256" key="1">
    <source>
        <dbReference type="ARBA" id="ARBA00009792"/>
    </source>
</evidence>
<sequence length="836" mass="96060">MSEQEKKRIHLVCNAHLDPEWLWEWEEGAAAMLGTFRQAAEFCDEYEGEAFIFNHNEVILYRWVEEYEPELFVKIQRLVKEGKWHIMGGWYLQPDCNMTSGESFVRQIMLGRQYFKNKFGKVPTTAINFDPFGHTRGLVQILAKSGYDSYIFCRPEEREMKLEAMDFIWEGYDGSQVMAHRSHDLYLSFLGKASKKVEEVKELCADQDDMMVLWGVGNHGGGASRKDLAMLKDLKEKLSATHEVVHSTPENYFEQLAKRKDSLPVRQNDLNSTLVGCYTTQIRIKQKHRQLENYLFMTEKMSVFAWSKGLMKYPEDELREAMYDLAKAEFHDILPGSSIEAVEEAGLRVMDHGLEILSRVKARAFFALAKGQPRAKEGETPILIYNPHPFPIKTVVECEFQLENQNREDSFTDIFVYQNDQLLPCQVEDEQANLPLDWRKKVSFIVELAPTQMTRVDCREKVIPKQPKPPKISATENYVFDNGEMRVEINPTSGLIDSYIVAGKEMLKKGGAKFLVLHDDEDAWGTDIYEFRNVIGEFTLLSPKRAAKFAGVHVEELQPVRIVENGNARVTVEALFGYGDSYICQRYHLAHQGSELEMETRVHWNEKQRFLKMSLATVDQKPEFYGQVAYGYDRLFEDGRESVAQRWMIVKSEQEDSALSVITDSTYGSDFKDGELRVSMLRSPAYAGMNLFGRKIMKQDRYSPRIDQGHHIYRTWLNASSAEGRFKEIERESIAHNEKPMALAFFPSGKGDLDTEGFIKLSEGTILVTAIKKAEESDDIIIRLFESSGNAENCIVDLPGYNISEELKFGPYEIKTLSLNPQTNEFKEVSLVEVEL</sequence>
<dbReference type="InterPro" id="IPR011682">
    <property type="entry name" value="Glyco_hydro_38_C"/>
</dbReference>
<dbReference type="Proteomes" id="UP000004947">
    <property type="component" value="Unassembled WGS sequence"/>
</dbReference>
<dbReference type="PANTHER" id="PTHR46017">
    <property type="entry name" value="ALPHA-MANNOSIDASE 2C1"/>
    <property type="match status" value="1"/>
</dbReference>
<dbReference type="InterPro" id="IPR028995">
    <property type="entry name" value="Glyco_hydro_57/38_cen_sf"/>
</dbReference>
<dbReference type="SUPFAM" id="SSF74650">
    <property type="entry name" value="Galactose mutarotase-like"/>
    <property type="match status" value="1"/>
</dbReference>
<feature type="domain" description="Glycoside hydrolase family 38 central" evidence="5">
    <location>
        <begin position="272"/>
        <end position="349"/>
    </location>
</feature>
<reference evidence="6 7" key="1">
    <citation type="journal article" date="2010" name="J. Bacteriol.">
        <title>Genome sequence of Lentisphaera araneosa HTCC2155T, the type species of the order Lentisphaerales in the phylum Lentisphaerae.</title>
        <authorList>
            <person name="Thrash J.C."/>
            <person name="Cho J.C."/>
            <person name="Vergin K.L."/>
            <person name="Morris R.M."/>
            <person name="Giovannoni S.J."/>
        </authorList>
    </citation>
    <scope>NUCLEOTIDE SEQUENCE [LARGE SCALE GENOMIC DNA]</scope>
    <source>
        <strain evidence="6 7">HTCC2155</strain>
    </source>
</reference>
<dbReference type="InterPro" id="IPR011013">
    <property type="entry name" value="Gal_mutarotase_sf_dom"/>
</dbReference>
<dbReference type="InterPro" id="IPR037094">
    <property type="entry name" value="Glyco_hydro_38_cen_sf"/>
</dbReference>
<gene>
    <name evidence="6" type="ORF">LNTAR_06764</name>
</gene>
<dbReference type="RefSeq" id="WP_007279417.1">
    <property type="nucleotide sequence ID" value="NZ_ABCK01000013.1"/>
</dbReference>
<dbReference type="GO" id="GO:0006013">
    <property type="term" value="P:mannose metabolic process"/>
    <property type="evidence" value="ECO:0007669"/>
    <property type="project" value="InterPro"/>
</dbReference>
<keyword evidence="2" id="KW-0479">Metal-binding</keyword>
<keyword evidence="7" id="KW-1185">Reference proteome</keyword>
<name>A6DNH9_9BACT</name>
<dbReference type="STRING" id="313628.LNTAR_06764"/>
<dbReference type="Pfam" id="PF01074">
    <property type="entry name" value="Glyco_hydro_38N"/>
    <property type="match status" value="1"/>
</dbReference>
<dbReference type="SUPFAM" id="SSF88688">
    <property type="entry name" value="Families 57/38 glycoside transferase middle domain"/>
    <property type="match status" value="1"/>
</dbReference>
<dbReference type="InterPro" id="IPR027291">
    <property type="entry name" value="Glyco_hydro_38_N_sf"/>
</dbReference>
<proteinExistence type="inferred from homology"/>
<dbReference type="Pfam" id="PF07748">
    <property type="entry name" value="Glyco_hydro_38C"/>
    <property type="match status" value="1"/>
</dbReference>
<dbReference type="eggNOG" id="COG0383">
    <property type="taxonomic scope" value="Bacteria"/>
</dbReference>
<dbReference type="Pfam" id="PF09261">
    <property type="entry name" value="Alpha-mann_mid"/>
    <property type="match status" value="1"/>
</dbReference>
<dbReference type="Gene3D" id="1.20.1270.50">
    <property type="entry name" value="Glycoside hydrolase family 38, central domain"/>
    <property type="match status" value="1"/>
</dbReference>
<keyword evidence="4" id="KW-0326">Glycosidase</keyword>
<keyword evidence="3" id="KW-0378">Hydrolase</keyword>
<dbReference type="InterPro" id="IPR011330">
    <property type="entry name" value="Glyco_hydro/deAcase_b/a-brl"/>
</dbReference>
<comment type="similarity">
    <text evidence="1">Belongs to the glycosyl hydrolase 38 family.</text>
</comment>
<dbReference type="EMBL" id="ABCK01000013">
    <property type="protein sequence ID" value="EDM26927.1"/>
    <property type="molecule type" value="Genomic_DNA"/>
</dbReference>